<name>A0A7H8R064_TALRU</name>
<dbReference type="GO" id="GO:0047617">
    <property type="term" value="F:fatty acyl-CoA hydrolase activity"/>
    <property type="evidence" value="ECO:0007669"/>
    <property type="project" value="InterPro"/>
</dbReference>
<dbReference type="CDD" id="cd03444">
    <property type="entry name" value="Thioesterase_II_repeat1"/>
    <property type="match status" value="1"/>
</dbReference>
<evidence type="ECO:0000313" key="6">
    <source>
        <dbReference type="Proteomes" id="UP000509510"/>
    </source>
</evidence>
<evidence type="ECO:0000256" key="2">
    <source>
        <dbReference type="ARBA" id="ARBA00022801"/>
    </source>
</evidence>
<keyword evidence="2" id="KW-0378">Hydrolase</keyword>
<protein>
    <recommendedName>
        <fullName evidence="7">Acyl-CoA thioesterase II</fullName>
    </recommendedName>
</protein>
<keyword evidence="6" id="KW-1185">Reference proteome</keyword>
<proteinExistence type="inferred from homology"/>
<reference evidence="6" key="1">
    <citation type="submission" date="2020-06" db="EMBL/GenBank/DDBJ databases">
        <title>A chromosome-scale genome assembly of Talaromyces rugulosus W13939.</title>
        <authorList>
            <person name="Wang B."/>
            <person name="Guo L."/>
            <person name="Ye K."/>
            <person name="Wang L."/>
        </authorList>
    </citation>
    <scope>NUCLEOTIDE SEQUENCE [LARGE SCALE GENOMIC DNA]</scope>
    <source>
        <strain evidence="6">W13939</strain>
    </source>
</reference>
<dbReference type="Gene3D" id="2.40.160.210">
    <property type="entry name" value="Acyl-CoA thioesterase, double hotdog domain"/>
    <property type="match status" value="1"/>
</dbReference>
<evidence type="ECO:0000259" key="3">
    <source>
        <dbReference type="Pfam" id="PF13622"/>
    </source>
</evidence>
<sequence length="319" mass="35386">MDDSVIEHIAVERLSEWKFQSKRLTEPMGNALPISYGGYILGLATNAAAKTVPAGFHLYSVMGHYLGPTSTKEKVTLTVFPSRSTKTFQTRRVQVTQNTGDGNSRLCFELLADFQRAEPEMLKYSAAPLMKYSNWNEVLPVEDMSEKLVADGKITTAHAKAFGKIFGLLNRVFNTRYCPESIAGQTLLGVAKEAQTTQDDLPITAKTSSVWFQSKYPVSEETDHAAGLAFVLDGALSFLPLIHNHMFLNDASACSSLDFAMRIFVPIVNLNNWHLRENVTHVGAHGRTYSEAKVWDEKGNMVASMTQQSILRPLPPNKL</sequence>
<dbReference type="InterPro" id="IPR003703">
    <property type="entry name" value="Acyl_CoA_thio"/>
</dbReference>
<dbReference type="GO" id="GO:0005782">
    <property type="term" value="C:peroxisomal matrix"/>
    <property type="evidence" value="ECO:0007669"/>
    <property type="project" value="UniProtKB-SubCell"/>
</dbReference>
<dbReference type="InterPro" id="IPR049449">
    <property type="entry name" value="TesB_ACOT8-like_N"/>
</dbReference>
<dbReference type="GeneID" id="55994377"/>
<dbReference type="PANTHER" id="PTHR11066">
    <property type="entry name" value="ACYL-COA THIOESTERASE"/>
    <property type="match status" value="1"/>
</dbReference>
<dbReference type="Pfam" id="PF13622">
    <property type="entry name" value="4HBT_3"/>
    <property type="match status" value="1"/>
</dbReference>
<dbReference type="GO" id="GO:0006637">
    <property type="term" value="P:acyl-CoA metabolic process"/>
    <property type="evidence" value="ECO:0007669"/>
    <property type="project" value="InterPro"/>
</dbReference>
<dbReference type="InterPro" id="IPR029069">
    <property type="entry name" value="HotDog_dom_sf"/>
</dbReference>
<evidence type="ECO:0000259" key="4">
    <source>
        <dbReference type="Pfam" id="PF20789"/>
    </source>
</evidence>
<dbReference type="Pfam" id="PF20789">
    <property type="entry name" value="4HBT_3C"/>
    <property type="match status" value="1"/>
</dbReference>
<dbReference type="InterPro" id="IPR042171">
    <property type="entry name" value="Acyl-CoA_hotdog"/>
</dbReference>
<dbReference type="SUPFAM" id="SSF54637">
    <property type="entry name" value="Thioesterase/thiol ester dehydrase-isomerase"/>
    <property type="match status" value="2"/>
</dbReference>
<dbReference type="GO" id="GO:0009062">
    <property type="term" value="P:fatty acid catabolic process"/>
    <property type="evidence" value="ECO:0007669"/>
    <property type="project" value="TreeGrafter"/>
</dbReference>
<dbReference type="CDD" id="cd03445">
    <property type="entry name" value="Thioesterase_II_repeat2"/>
    <property type="match status" value="1"/>
</dbReference>
<dbReference type="KEGG" id="trg:TRUGW13939_06884"/>
<evidence type="ECO:0008006" key="7">
    <source>
        <dbReference type="Google" id="ProtNLM"/>
    </source>
</evidence>
<dbReference type="OrthoDB" id="68328at2759"/>
<dbReference type="PANTHER" id="PTHR11066:SF35">
    <property type="entry name" value="ACYL-COA THIOESTERASE II"/>
    <property type="match status" value="1"/>
</dbReference>
<dbReference type="Proteomes" id="UP000509510">
    <property type="component" value="Chromosome IV"/>
</dbReference>
<gene>
    <name evidence="5" type="ORF">TRUGW13939_06884</name>
</gene>
<comment type="similarity">
    <text evidence="1">Belongs to the C/M/P thioester hydrolase family.</text>
</comment>
<feature type="domain" description="Acyl-CoA thioesterase-like N-terminal HotDog" evidence="3">
    <location>
        <begin position="28"/>
        <end position="115"/>
    </location>
</feature>
<evidence type="ECO:0000313" key="5">
    <source>
        <dbReference type="EMBL" id="QKX59742.1"/>
    </source>
</evidence>
<organism evidence="5 6">
    <name type="scientific">Talaromyces rugulosus</name>
    <name type="common">Penicillium rugulosum</name>
    <dbReference type="NCBI Taxonomy" id="121627"/>
    <lineage>
        <taxon>Eukaryota</taxon>
        <taxon>Fungi</taxon>
        <taxon>Dikarya</taxon>
        <taxon>Ascomycota</taxon>
        <taxon>Pezizomycotina</taxon>
        <taxon>Eurotiomycetes</taxon>
        <taxon>Eurotiomycetidae</taxon>
        <taxon>Eurotiales</taxon>
        <taxon>Trichocomaceae</taxon>
        <taxon>Talaromyces</taxon>
        <taxon>Talaromyces sect. Islandici</taxon>
    </lineage>
</organism>
<accession>A0A7H8R064</accession>
<dbReference type="RefSeq" id="XP_035345919.1">
    <property type="nucleotide sequence ID" value="XM_035490026.1"/>
</dbReference>
<feature type="domain" description="Acyl-CoA thioesterase-like C-terminal" evidence="4">
    <location>
        <begin position="202"/>
        <end position="310"/>
    </location>
</feature>
<dbReference type="EMBL" id="CP055901">
    <property type="protein sequence ID" value="QKX59742.1"/>
    <property type="molecule type" value="Genomic_DNA"/>
</dbReference>
<dbReference type="InterPro" id="IPR049450">
    <property type="entry name" value="ACOT8-like_C"/>
</dbReference>
<dbReference type="AlphaFoldDB" id="A0A7H8R064"/>
<evidence type="ECO:0000256" key="1">
    <source>
        <dbReference type="ARBA" id="ARBA00006538"/>
    </source>
</evidence>